<proteinExistence type="predicted"/>
<accession>A0A0A9EZG8</accession>
<dbReference type="EMBL" id="GBRH01194610">
    <property type="protein sequence ID" value="JAE03286.1"/>
    <property type="molecule type" value="Transcribed_RNA"/>
</dbReference>
<sequence>MEADIGIKKLRVTDVFSASKAQYEELLSLLNIDKGQALHKQEPRIFHADCPLPDLHGGYIPVRFIPDLHDEYTLDIEKCPLCPNYKLVYDCPAEGCKIKSGACRGCIVCIHRCVRCGSCIECEYEETFGLENLCIICQKDKGSPPAEK</sequence>
<dbReference type="AlphaFoldDB" id="A0A0A9EZG8"/>
<protein>
    <submittedName>
        <fullName evidence="1">Uncharacterized protein</fullName>
    </submittedName>
</protein>
<reference evidence="1" key="1">
    <citation type="submission" date="2014-09" db="EMBL/GenBank/DDBJ databases">
        <authorList>
            <person name="Magalhaes I.L.F."/>
            <person name="Oliveira U."/>
            <person name="Santos F.R."/>
            <person name="Vidigal T.H.D.A."/>
            <person name="Brescovit A.D."/>
            <person name="Santos A.J."/>
        </authorList>
    </citation>
    <scope>NUCLEOTIDE SEQUENCE</scope>
    <source>
        <tissue evidence="1">Shoot tissue taken approximately 20 cm above the soil surface</tissue>
    </source>
</reference>
<organism evidence="1">
    <name type="scientific">Arundo donax</name>
    <name type="common">Giant reed</name>
    <name type="synonym">Donax arundinaceus</name>
    <dbReference type="NCBI Taxonomy" id="35708"/>
    <lineage>
        <taxon>Eukaryota</taxon>
        <taxon>Viridiplantae</taxon>
        <taxon>Streptophyta</taxon>
        <taxon>Embryophyta</taxon>
        <taxon>Tracheophyta</taxon>
        <taxon>Spermatophyta</taxon>
        <taxon>Magnoliopsida</taxon>
        <taxon>Liliopsida</taxon>
        <taxon>Poales</taxon>
        <taxon>Poaceae</taxon>
        <taxon>PACMAD clade</taxon>
        <taxon>Arundinoideae</taxon>
        <taxon>Arundineae</taxon>
        <taxon>Arundo</taxon>
    </lineage>
</organism>
<reference evidence="1" key="2">
    <citation type="journal article" date="2015" name="Data Brief">
        <title>Shoot transcriptome of the giant reed, Arundo donax.</title>
        <authorList>
            <person name="Barrero R.A."/>
            <person name="Guerrero F.D."/>
            <person name="Moolhuijzen P."/>
            <person name="Goolsby J.A."/>
            <person name="Tidwell J."/>
            <person name="Bellgard S.E."/>
            <person name="Bellgard M.I."/>
        </authorList>
    </citation>
    <scope>NUCLEOTIDE SEQUENCE</scope>
    <source>
        <tissue evidence="1">Shoot tissue taken approximately 20 cm above the soil surface</tissue>
    </source>
</reference>
<name>A0A0A9EZG8_ARUDO</name>
<evidence type="ECO:0000313" key="1">
    <source>
        <dbReference type="EMBL" id="JAE03286.1"/>
    </source>
</evidence>